<dbReference type="Proteomes" id="UP000759131">
    <property type="component" value="Unassembled WGS sequence"/>
</dbReference>
<keyword evidence="2" id="KW-1133">Transmembrane helix</keyword>
<protein>
    <submittedName>
        <fullName evidence="3">Uncharacterized protein</fullName>
    </submittedName>
</protein>
<keyword evidence="4" id="KW-1185">Reference proteome</keyword>
<sequence length="325" mass="36363">MIILGDNNTKETNKTYDELPVPSKPKYFPKIFTRLHGVVLTIAWLAINPIAIVLIRYFKRVEILPGTIGLKMHRLFMYANLGLNAFGGLFIYMRIGGWSGRVMQRTFLPCVQLITIYCSLDYRVVKTRRSQLLWLLNVLTNSDSSGRKLRSLQTTVSHSNPDYSPVVATYGPPVAPAAPVRRTRRALSRGNAGVGYTRSRRRRSGRHSRIDANNTGRTRPDRTRIRIGRYGTIQSDDHGNIRDSVGCSTGQSVANIHTSQHTPDHRRADSVGSAGYGRADHIADHIQEVSFAAIPVLTVRMIYGRLLGQDIPGLSLTGHRNIQSY</sequence>
<name>A0A7R9PWJ6_9ACAR</name>
<dbReference type="AlphaFoldDB" id="A0A7R9PWJ6"/>
<proteinExistence type="predicted"/>
<dbReference type="OrthoDB" id="6372137at2759"/>
<evidence type="ECO:0000256" key="2">
    <source>
        <dbReference type="SAM" id="Phobius"/>
    </source>
</evidence>
<evidence type="ECO:0000313" key="4">
    <source>
        <dbReference type="Proteomes" id="UP000759131"/>
    </source>
</evidence>
<feature type="compositionally biased region" description="Basic residues" evidence="1">
    <location>
        <begin position="198"/>
        <end position="207"/>
    </location>
</feature>
<dbReference type="EMBL" id="OC855726">
    <property type="protein sequence ID" value="CAD7622539.1"/>
    <property type="molecule type" value="Genomic_DNA"/>
</dbReference>
<accession>A0A7R9PWJ6</accession>
<feature type="transmembrane region" description="Helical" evidence="2">
    <location>
        <begin position="75"/>
        <end position="94"/>
    </location>
</feature>
<evidence type="ECO:0000313" key="3">
    <source>
        <dbReference type="EMBL" id="CAD7622539.1"/>
    </source>
</evidence>
<keyword evidence="2" id="KW-0812">Transmembrane</keyword>
<evidence type="ECO:0000256" key="1">
    <source>
        <dbReference type="SAM" id="MobiDB-lite"/>
    </source>
</evidence>
<dbReference type="EMBL" id="CAJPIZ010001151">
    <property type="protein sequence ID" value="CAG2102969.1"/>
    <property type="molecule type" value="Genomic_DNA"/>
</dbReference>
<organism evidence="3">
    <name type="scientific">Medioppia subpectinata</name>
    <dbReference type="NCBI Taxonomy" id="1979941"/>
    <lineage>
        <taxon>Eukaryota</taxon>
        <taxon>Metazoa</taxon>
        <taxon>Ecdysozoa</taxon>
        <taxon>Arthropoda</taxon>
        <taxon>Chelicerata</taxon>
        <taxon>Arachnida</taxon>
        <taxon>Acari</taxon>
        <taxon>Acariformes</taxon>
        <taxon>Sarcoptiformes</taxon>
        <taxon>Oribatida</taxon>
        <taxon>Brachypylina</taxon>
        <taxon>Oppioidea</taxon>
        <taxon>Oppiidae</taxon>
        <taxon>Medioppia</taxon>
    </lineage>
</organism>
<gene>
    <name evidence="3" type="ORF">OSB1V03_LOCUS3002</name>
</gene>
<reference evidence="3" key="1">
    <citation type="submission" date="2020-11" db="EMBL/GenBank/DDBJ databases">
        <authorList>
            <person name="Tran Van P."/>
        </authorList>
    </citation>
    <scope>NUCLEOTIDE SEQUENCE</scope>
</reference>
<feature type="transmembrane region" description="Helical" evidence="2">
    <location>
        <begin position="35"/>
        <end position="55"/>
    </location>
</feature>
<keyword evidence="2" id="KW-0472">Membrane</keyword>
<feature type="region of interest" description="Disordered" evidence="1">
    <location>
        <begin position="187"/>
        <end position="220"/>
    </location>
</feature>